<organism evidence="2 3">
    <name type="scientific">Penicillium nordicum</name>
    <dbReference type="NCBI Taxonomy" id="229535"/>
    <lineage>
        <taxon>Eukaryota</taxon>
        <taxon>Fungi</taxon>
        <taxon>Dikarya</taxon>
        <taxon>Ascomycota</taxon>
        <taxon>Pezizomycotina</taxon>
        <taxon>Eurotiomycetes</taxon>
        <taxon>Eurotiomycetidae</taxon>
        <taxon>Eurotiales</taxon>
        <taxon>Aspergillaceae</taxon>
        <taxon>Penicillium</taxon>
    </lineage>
</organism>
<dbReference type="Proteomes" id="UP000037696">
    <property type="component" value="Unassembled WGS sequence"/>
</dbReference>
<comment type="caution">
    <text evidence="2">The sequence shown here is derived from an EMBL/GenBank/DDBJ whole genome shotgun (WGS) entry which is preliminary data.</text>
</comment>
<keyword evidence="1" id="KW-1133">Transmembrane helix</keyword>
<protein>
    <submittedName>
        <fullName evidence="2">Uncharacterized protein</fullName>
    </submittedName>
</protein>
<reference evidence="2 3" key="1">
    <citation type="submission" date="2015-08" db="EMBL/GenBank/DDBJ databases">
        <title>Genome sequencing of Penicillium nordicum.</title>
        <authorList>
            <person name="Nguyen H.D."/>
            <person name="Seifert K.A."/>
        </authorList>
    </citation>
    <scope>NUCLEOTIDE SEQUENCE [LARGE SCALE GENOMIC DNA]</scope>
    <source>
        <strain evidence="2 3">DAOMC 185683</strain>
    </source>
</reference>
<proteinExistence type="predicted"/>
<keyword evidence="3" id="KW-1185">Reference proteome</keyword>
<evidence type="ECO:0000313" key="2">
    <source>
        <dbReference type="EMBL" id="KOS48476.1"/>
    </source>
</evidence>
<sequence>MTPAFSQSEFAHWCFLSLFLVKLRFLSRQSTKQLRRHDSNLAPPQPAFYGLGMLSCPLVPRYNPIERNCTREAYENEVYVYGFVLPPSCYVYSSMDRCLIYPPSI</sequence>
<dbReference type="EMBL" id="LHQQ01000004">
    <property type="protein sequence ID" value="KOS48476.1"/>
    <property type="molecule type" value="Genomic_DNA"/>
</dbReference>
<gene>
    <name evidence="2" type="ORF">ACN38_g450</name>
</gene>
<dbReference type="AlphaFoldDB" id="A0A0M8PA96"/>
<feature type="transmembrane region" description="Helical" evidence="1">
    <location>
        <begin position="6"/>
        <end position="26"/>
    </location>
</feature>
<keyword evidence="1" id="KW-0472">Membrane</keyword>
<evidence type="ECO:0000313" key="3">
    <source>
        <dbReference type="Proteomes" id="UP000037696"/>
    </source>
</evidence>
<accession>A0A0M8PA96</accession>
<evidence type="ECO:0000256" key="1">
    <source>
        <dbReference type="SAM" id="Phobius"/>
    </source>
</evidence>
<name>A0A0M8PA96_9EURO</name>
<keyword evidence="1" id="KW-0812">Transmembrane</keyword>